<protein>
    <submittedName>
        <fullName evidence="6">Trk system potassium uptake protein TrkA</fullName>
    </submittedName>
</protein>
<dbReference type="PROSITE" id="PS51201">
    <property type="entry name" value="RCK_N"/>
    <property type="match status" value="1"/>
</dbReference>
<evidence type="ECO:0000256" key="1">
    <source>
        <dbReference type="ARBA" id="ARBA00022448"/>
    </source>
</evidence>
<evidence type="ECO:0000256" key="4">
    <source>
        <dbReference type="ARBA" id="ARBA00023065"/>
    </source>
</evidence>
<evidence type="ECO:0000313" key="7">
    <source>
        <dbReference type="Proteomes" id="UP000297714"/>
    </source>
</evidence>
<dbReference type="SUPFAM" id="SSF51735">
    <property type="entry name" value="NAD(P)-binding Rossmann-fold domains"/>
    <property type="match status" value="1"/>
</dbReference>
<reference evidence="6 7" key="1">
    <citation type="submission" date="2019-04" db="EMBL/GenBank/DDBJ databases">
        <authorList>
            <person name="Poehlein A."/>
            <person name="Bengelsdorf F.R."/>
            <person name="Duerre P."/>
            <person name="Daniel R."/>
        </authorList>
    </citation>
    <scope>NUCLEOTIDE SEQUENCE [LARGE SCALE GENOMIC DNA]</scope>
    <source>
        <strain evidence="6 7">BS-1</strain>
    </source>
</reference>
<dbReference type="PANTHER" id="PTHR43833:SF5">
    <property type="entry name" value="TRK SYSTEM POTASSIUM UPTAKE PROTEIN TRKA"/>
    <property type="match status" value="1"/>
</dbReference>
<name>A0A4Z0YHD2_9FIRM</name>
<dbReference type="PRINTS" id="PR00335">
    <property type="entry name" value="KUPTAKETRKA"/>
</dbReference>
<dbReference type="PANTHER" id="PTHR43833">
    <property type="entry name" value="POTASSIUM CHANNEL PROTEIN 2-RELATED-RELATED"/>
    <property type="match status" value="1"/>
</dbReference>
<dbReference type="RefSeq" id="WP_135659446.1">
    <property type="nucleotide sequence ID" value="NZ_JAJUFJ010000014.1"/>
</dbReference>
<dbReference type="GO" id="GO:0005886">
    <property type="term" value="C:plasma membrane"/>
    <property type="evidence" value="ECO:0007669"/>
    <property type="project" value="InterPro"/>
</dbReference>
<evidence type="ECO:0000259" key="5">
    <source>
        <dbReference type="PROSITE" id="PS51201"/>
    </source>
</evidence>
<proteinExistence type="predicted"/>
<dbReference type="AlphaFoldDB" id="A0A4Z0YHD2"/>
<keyword evidence="1" id="KW-0813">Transport</keyword>
<keyword evidence="2" id="KW-0633">Potassium transport</keyword>
<dbReference type="GO" id="GO:0015079">
    <property type="term" value="F:potassium ion transmembrane transporter activity"/>
    <property type="evidence" value="ECO:0007669"/>
    <property type="project" value="InterPro"/>
</dbReference>
<feature type="domain" description="RCK N-terminal" evidence="5">
    <location>
        <begin position="1"/>
        <end position="127"/>
    </location>
</feature>
<dbReference type="InterPro" id="IPR006036">
    <property type="entry name" value="K_uptake_TrkA"/>
</dbReference>
<dbReference type="OrthoDB" id="9775180at2"/>
<keyword evidence="4" id="KW-0406">Ion transport</keyword>
<dbReference type="InterPro" id="IPR050721">
    <property type="entry name" value="Trk_Ktr_HKT_K-transport"/>
</dbReference>
<dbReference type="InterPro" id="IPR036291">
    <property type="entry name" value="NAD(P)-bd_dom_sf"/>
</dbReference>
<sequence>MNVLVVGCGRLGTRLAEILDEHGHDVAVVDSNPDAFRNLSEDFSGLTITGMPMDMQVLQNAGVQNCDAVAVVTPDDNLNITVSQIVREFFGVKNVVARISDPARENVFKRFGLKTVCPTKLAGDAMFTALTQPLSPKNLSFETATVTFHCRAVDKAHDGAVVESVPMDGGETIFGVLRTSGEMELYTVGKSMMLAEGDQVIFAKVVD</sequence>
<dbReference type="EMBL" id="SRMQ01000006">
    <property type="protein sequence ID" value="TGJ76322.1"/>
    <property type="molecule type" value="Genomic_DNA"/>
</dbReference>
<dbReference type="Pfam" id="PF02254">
    <property type="entry name" value="TrkA_N"/>
    <property type="match status" value="1"/>
</dbReference>
<gene>
    <name evidence="6" type="primary">trkA_1</name>
    <name evidence="6" type="ORF">CAGA_15280</name>
</gene>
<dbReference type="InterPro" id="IPR003148">
    <property type="entry name" value="RCK_N"/>
</dbReference>
<keyword evidence="7" id="KW-1185">Reference proteome</keyword>
<accession>A0A4Z0YHD2</accession>
<evidence type="ECO:0000313" key="6">
    <source>
        <dbReference type="EMBL" id="TGJ76322.1"/>
    </source>
</evidence>
<organism evidence="6 7">
    <name type="scientific">Caproiciproducens galactitolivorans</name>
    <dbReference type="NCBI Taxonomy" id="642589"/>
    <lineage>
        <taxon>Bacteria</taxon>
        <taxon>Bacillati</taxon>
        <taxon>Bacillota</taxon>
        <taxon>Clostridia</taxon>
        <taxon>Eubacteriales</taxon>
        <taxon>Acutalibacteraceae</taxon>
        <taxon>Caproiciproducens</taxon>
    </lineage>
</organism>
<evidence type="ECO:0000256" key="3">
    <source>
        <dbReference type="ARBA" id="ARBA00022958"/>
    </source>
</evidence>
<dbReference type="Gene3D" id="3.40.50.720">
    <property type="entry name" value="NAD(P)-binding Rossmann-like Domain"/>
    <property type="match status" value="1"/>
</dbReference>
<evidence type="ECO:0000256" key="2">
    <source>
        <dbReference type="ARBA" id="ARBA00022538"/>
    </source>
</evidence>
<keyword evidence="3" id="KW-0630">Potassium</keyword>
<comment type="caution">
    <text evidence="6">The sequence shown here is derived from an EMBL/GenBank/DDBJ whole genome shotgun (WGS) entry which is preliminary data.</text>
</comment>
<dbReference type="Proteomes" id="UP000297714">
    <property type="component" value="Unassembled WGS sequence"/>
</dbReference>